<feature type="domain" description="CPAF-like PDZ" evidence="4">
    <location>
        <begin position="163"/>
        <end position="276"/>
    </location>
</feature>
<protein>
    <recommendedName>
        <fullName evidence="7">Tail specific protease domain-containing protein</fullName>
    </recommendedName>
</protein>
<evidence type="ECO:0000259" key="4">
    <source>
        <dbReference type="Pfam" id="PF23658"/>
    </source>
</evidence>
<dbReference type="GO" id="GO:0006508">
    <property type="term" value="P:proteolysis"/>
    <property type="evidence" value="ECO:0007669"/>
    <property type="project" value="InterPro"/>
</dbReference>
<accession>A0A9P4R8D7</accession>
<feature type="chain" id="PRO_5040234607" description="Tail specific protease domain-containing protein" evidence="2">
    <location>
        <begin position="17"/>
        <end position="795"/>
    </location>
</feature>
<keyword evidence="6" id="KW-1185">Reference proteome</keyword>
<gene>
    <name evidence="5" type="ORF">EJ04DRAFT_168915</name>
</gene>
<dbReference type="InterPro" id="IPR029045">
    <property type="entry name" value="ClpP/crotonase-like_dom_sf"/>
</dbReference>
<dbReference type="OrthoDB" id="27214at2759"/>
<comment type="caution">
    <text evidence="5">The sequence shown here is derived from an EMBL/GenBank/DDBJ whole genome shotgun (WGS) entry which is preliminary data.</text>
</comment>
<dbReference type="InterPro" id="IPR052766">
    <property type="entry name" value="S41A_metabolite_peptidase"/>
</dbReference>
<dbReference type="InterPro" id="IPR005151">
    <property type="entry name" value="Tail-specific_protease"/>
</dbReference>
<dbReference type="PANTHER" id="PTHR37049:SF4">
    <property type="entry name" value="RHODANESE DOMAIN-CONTAINING PROTEIN"/>
    <property type="match status" value="1"/>
</dbReference>
<evidence type="ECO:0000259" key="3">
    <source>
        <dbReference type="Pfam" id="PF03572"/>
    </source>
</evidence>
<dbReference type="GO" id="GO:0008236">
    <property type="term" value="F:serine-type peptidase activity"/>
    <property type="evidence" value="ECO:0007669"/>
    <property type="project" value="InterPro"/>
</dbReference>
<evidence type="ECO:0000256" key="2">
    <source>
        <dbReference type="SAM" id="SignalP"/>
    </source>
</evidence>
<dbReference type="SUPFAM" id="SSF52096">
    <property type="entry name" value="ClpP/crotonase"/>
    <property type="match status" value="1"/>
</dbReference>
<feature type="domain" description="Tail specific protease" evidence="3">
    <location>
        <begin position="370"/>
        <end position="572"/>
    </location>
</feature>
<name>A0A9P4R8D7_9PLEO</name>
<dbReference type="Gene3D" id="3.90.226.10">
    <property type="entry name" value="2-enoyl-CoA Hydratase, Chain A, domain 1"/>
    <property type="match status" value="1"/>
</dbReference>
<dbReference type="AlphaFoldDB" id="A0A9P4R8D7"/>
<dbReference type="EMBL" id="ML996099">
    <property type="protein sequence ID" value="KAF2740874.1"/>
    <property type="molecule type" value="Genomic_DNA"/>
</dbReference>
<evidence type="ECO:0008006" key="7">
    <source>
        <dbReference type="Google" id="ProtNLM"/>
    </source>
</evidence>
<feature type="region of interest" description="Disordered" evidence="1">
    <location>
        <begin position="708"/>
        <end position="774"/>
    </location>
</feature>
<feature type="region of interest" description="Disordered" evidence="1">
    <location>
        <begin position="18"/>
        <end position="38"/>
    </location>
</feature>
<reference evidence="5" key="1">
    <citation type="journal article" date="2020" name="Stud. Mycol.">
        <title>101 Dothideomycetes genomes: a test case for predicting lifestyles and emergence of pathogens.</title>
        <authorList>
            <person name="Haridas S."/>
            <person name="Albert R."/>
            <person name="Binder M."/>
            <person name="Bloem J."/>
            <person name="Labutti K."/>
            <person name="Salamov A."/>
            <person name="Andreopoulos B."/>
            <person name="Baker S."/>
            <person name="Barry K."/>
            <person name="Bills G."/>
            <person name="Bluhm B."/>
            <person name="Cannon C."/>
            <person name="Castanera R."/>
            <person name="Culley D."/>
            <person name="Daum C."/>
            <person name="Ezra D."/>
            <person name="Gonzalez J."/>
            <person name="Henrissat B."/>
            <person name="Kuo A."/>
            <person name="Liang C."/>
            <person name="Lipzen A."/>
            <person name="Lutzoni F."/>
            <person name="Magnuson J."/>
            <person name="Mondo S."/>
            <person name="Nolan M."/>
            <person name="Ohm R."/>
            <person name="Pangilinan J."/>
            <person name="Park H.-J."/>
            <person name="Ramirez L."/>
            <person name="Alfaro M."/>
            <person name="Sun H."/>
            <person name="Tritt A."/>
            <person name="Yoshinaga Y."/>
            <person name="Zwiers L.-H."/>
            <person name="Turgeon B."/>
            <person name="Goodwin S."/>
            <person name="Spatafora J."/>
            <person name="Crous P."/>
            <person name="Grigoriev I."/>
        </authorList>
    </citation>
    <scope>NUCLEOTIDE SEQUENCE</scope>
    <source>
        <strain evidence="5">CBS 125425</strain>
    </source>
</reference>
<feature type="signal peptide" evidence="2">
    <location>
        <begin position="1"/>
        <end position="16"/>
    </location>
</feature>
<evidence type="ECO:0000313" key="6">
    <source>
        <dbReference type="Proteomes" id="UP000799444"/>
    </source>
</evidence>
<dbReference type="Proteomes" id="UP000799444">
    <property type="component" value="Unassembled WGS sequence"/>
</dbReference>
<evidence type="ECO:0000256" key="1">
    <source>
        <dbReference type="SAM" id="MobiDB-lite"/>
    </source>
</evidence>
<dbReference type="PANTHER" id="PTHR37049">
    <property type="entry name" value="PEPTIDASE S41 FAMILY PROTEIN"/>
    <property type="match status" value="1"/>
</dbReference>
<dbReference type="Pfam" id="PF03572">
    <property type="entry name" value="Peptidase_S41"/>
    <property type="match status" value="1"/>
</dbReference>
<feature type="compositionally biased region" description="Low complexity" evidence="1">
    <location>
        <begin position="737"/>
        <end position="771"/>
    </location>
</feature>
<organism evidence="5 6">
    <name type="scientific">Polyplosphaeria fusca</name>
    <dbReference type="NCBI Taxonomy" id="682080"/>
    <lineage>
        <taxon>Eukaryota</taxon>
        <taxon>Fungi</taxon>
        <taxon>Dikarya</taxon>
        <taxon>Ascomycota</taxon>
        <taxon>Pezizomycotina</taxon>
        <taxon>Dothideomycetes</taxon>
        <taxon>Pleosporomycetidae</taxon>
        <taxon>Pleosporales</taxon>
        <taxon>Tetraplosphaeriaceae</taxon>
        <taxon>Polyplosphaeria</taxon>
    </lineage>
</organism>
<dbReference type="Pfam" id="PF23658">
    <property type="entry name" value="PDZ_CPAF_rel"/>
    <property type="match status" value="1"/>
</dbReference>
<evidence type="ECO:0000313" key="5">
    <source>
        <dbReference type="EMBL" id="KAF2740874.1"/>
    </source>
</evidence>
<keyword evidence="2" id="KW-0732">Signal</keyword>
<sequence>MLISTLLLASAAIVAAQTETETSTEEATATRTSTPSATGEPCAVIASLVADSNEGFGSPGPDLPAASAFACLKSVPVDVEGDSKLIDELKLVWQWQSEIAYLKNTPSEWEYGSLDAEAELDKIKAGLANFSSEYDVQTAIQDIVTKSGNYHWNYTPDILQIFQWTRAADLVALSSDGTSLPKIYDKDDANVLKSGRNGSVSAIKEINGVEAGEYVLKLASLEQYIDSDGRLNSMWYKGDTESMGTFQFQTRYDGPSTKFTFENGTEVEYDNVASTDVSGWEDVSDGKSFFSVFCDGATAGFSKDNNDIKEGRIYVRPSPHIPAKGRAPSTYHTININKRQSIPSTYPDAIEAASDGSVAGYFLEGDEYDDVAVLKIITFSPDGDSSGNEFQTVIKEFLQKCIDEKKQKLIIDLRENGGGATHLLLDSFMQLFPDEIPFSGQRYRAMEQFLKIGDAVDEISNSENLLTAFEVATDSNLTDLYRFWHYQDFVNAQGENFKSWDDFNGPLQFNEDNFTAIMRYNYSNSNDVSIRPEDFLFTTGSRPTPFKAENVVMFTDALCGSSCASFHEELKNIAGVKAVTVGGRPENKPIQTVTGTKGGEVLPLYYFTLFASQLIDNSQDIGIQTALNNTQVNDLASVTQVLKRAGDGRTRIQAQDQIRKGEKNGVALQYIYEASDCKIFYTKDTYSDPEAAWMQAWDAFTDDKKCVEGSTGHKSSISGGYKPFGPGDLKDTDLPQSNNTGNSPPSGTPTPNATQPASPTSPTQPTAPSNSDNAAARYGGSAAFGLVVAAAVALM</sequence>
<dbReference type="InterPro" id="IPR056186">
    <property type="entry name" value="PDZ_CPAF-rel"/>
</dbReference>
<proteinExistence type="predicted"/>